<gene>
    <name evidence="1" type="ORF">BJ989_000385</name>
</gene>
<reference evidence="1 2" key="1">
    <citation type="submission" date="2020-07" db="EMBL/GenBank/DDBJ databases">
        <title>Sequencing the genomes of 1000 actinobacteria strains.</title>
        <authorList>
            <person name="Klenk H.-P."/>
        </authorList>
    </citation>
    <scope>NUCLEOTIDE SEQUENCE [LARGE SCALE GENOMIC DNA]</scope>
    <source>
        <strain evidence="1 2">DSM 24552</strain>
    </source>
</reference>
<comment type="caution">
    <text evidence="1">The sequence shown here is derived from an EMBL/GenBank/DDBJ whole genome shotgun (WGS) entry which is preliminary data.</text>
</comment>
<keyword evidence="2" id="KW-1185">Reference proteome</keyword>
<dbReference type="EMBL" id="JACCAC010000001">
    <property type="protein sequence ID" value="NYG54081.1"/>
    <property type="molecule type" value="Genomic_DNA"/>
</dbReference>
<accession>A0A7Y9RPC7</accession>
<protein>
    <submittedName>
        <fullName evidence="1">Uncharacterized protein</fullName>
    </submittedName>
</protein>
<evidence type="ECO:0000313" key="2">
    <source>
        <dbReference type="Proteomes" id="UP000544110"/>
    </source>
</evidence>
<dbReference type="RefSeq" id="WP_179516778.1">
    <property type="nucleotide sequence ID" value="NZ_JACCAC010000001.1"/>
</dbReference>
<evidence type="ECO:0000313" key="1">
    <source>
        <dbReference type="EMBL" id="NYG54081.1"/>
    </source>
</evidence>
<sequence>MDSTMTSRPVATGLVAHWVPVTDARGRTRLEMHWGAPHAPAPVGAHQHAA</sequence>
<organism evidence="1 2">
    <name type="scientific">Nocardioides perillae</name>
    <dbReference type="NCBI Taxonomy" id="1119534"/>
    <lineage>
        <taxon>Bacteria</taxon>
        <taxon>Bacillati</taxon>
        <taxon>Actinomycetota</taxon>
        <taxon>Actinomycetes</taxon>
        <taxon>Propionibacteriales</taxon>
        <taxon>Nocardioidaceae</taxon>
        <taxon>Nocardioides</taxon>
    </lineage>
</organism>
<dbReference type="AlphaFoldDB" id="A0A7Y9RPC7"/>
<name>A0A7Y9RPC7_9ACTN</name>
<proteinExistence type="predicted"/>
<dbReference type="Proteomes" id="UP000544110">
    <property type="component" value="Unassembled WGS sequence"/>
</dbReference>